<dbReference type="InterPro" id="IPR005793">
    <property type="entry name" value="Formyl_trans_C"/>
</dbReference>
<sequence>MSLRWAFAGCKPQAIRVLTALEDRGFVPVFVASMPEAPESDRAELAGWCAARGVELLETSDLRDETARLQDLDLLLVCRFNLLSEEVFSAPRLGSLNIHSSLLPAYRGVHPVSWVLINGERETGVTLHRIDPGVDTGGILAARAISIADHHDLWSLTGDLDNLSAALAVEVFEYIEKHGTLPKEKQQQGESSYAPRRRPEDGRIDWSLSARSIFNFVRALPEPLPSAFAVGQEGREIRVKEARLSAVHRASDALPGEVLACSAGGWFEVACGAGDILKCRSEPPVTLGERLA</sequence>
<dbReference type="GO" id="GO:0005829">
    <property type="term" value="C:cytosol"/>
    <property type="evidence" value="ECO:0007669"/>
    <property type="project" value="TreeGrafter"/>
</dbReference>
<dbReference type="InterPro" id="IPR011034">
    <property type="entry name" value="Formyl_transferase-like_C_sf"/>
</dbReference>
<evidence type="ECO:0000259" key="2">
    <source>
        <dbReference type="Pfam" id="PF02911"/>
    </source>
</evidence>
<feature type="domain" description="Formyl transferase N-terminal" evidence="1">
    <location>
        <begin position="72"/>
        <end position="163"/>
    </location>
</feature>
<dbReference type="Pfam" id="PF00551">
    <property type="entry name" value="Formyl_trans_N"/>
    <property type="match status" value="1"/>
</dbReference>
<evidence type="ECO:0000313" key="3">
    <source>
        <dbReference type="EMBL" id="TQV71874.1"/>
    </source>
</evidence>
<dbReference type="PANTHER" id="PTHR11138">
    <property type="entry name" value="METHIONYL-TRNA FORMYLTRANSFERASE"/>
    <property type="match status" value="1"/>
</dbReference>
<dbReference type="EMBL" id="VHSH01000013">
    <property type="protein sequence ID" value="TQV71874.1"/>
    <property type="molecule type" value="Genomic_DNA"/>
</dbReference>
<dbReference type="SUPFAM" id="SSF50486">
    <property type="entry name" value="FMT C-terminal domain-like"/>
    <property type="match status" value="1"/>
</dbReference>
<dbReference type="SUPFAM" id="SSF53328">
    <property type="entry name" value="Formyltransferase"/>
    <property type="match status" value="1"/>
</dbReference>
<dbReference type="Gene3D" id="3.40.50.12230">
    <property type="match status" value="1"/>
</dbReference>
<comment type="caution">
    <text evidence="3">The sequence shown here is derived from an EMBL/GenBank/DDBJ whole genome shotgun (WGS) entry which is preliminary data.</text>
</comment>
<evidence type="ECO:0000259" key="1">
    <source>
        <dbReference type="Pfam" id="PF00551"/>
    </source>
</evidence>
<dbReference type="RefSeq" id="WP_142899421.1">
    <property type="nucleotide sequence ID" value="NZ_ML660064.1"/>
</dbReference>
<dbReference type="InterPro" id="IPR002376">
    <property type="entry name" value="Formyl_transf_N"/>
</dbReference>
<dbReference type="InterPro" id="IPR036477">
    <property type="entry name" value="Formyl_transf_N_sf"/>
</dbReference>
<protein>
    <submittedName>
        <fullName evidence="3">Methionyl-tRNA formyltransferase</fullName>
    </submittedName>
</protein>
<keyword evidence="4" id="KW-1185">Reference proteome</keyword>
<keyword evidence="3" id="KW-0808">Transferase</keyword>
<proteinExistence type="predicted"/>
<dbReference type="AlphaFoldDB" id="A0A545T3U1"/>
<dbReference type="Proteomes" id="UP000315252">
    <property type="component" value="Unassembled WGS sequence"/>
</dbReference>
<dbReference type="GO" id="GO:0004479">
    <property type="term" value="F:methionyl-tRNA formyltransferase activity"/>
    <property type="evidence" value="ECO:0007669"/>
    <property type="project" value="TreeGrafter"/>
</dbReference>
<name>A0A545T3U1_9PROT</name>
<organism evidence="3 4">
    <name type="scientific">Denitrobaculum tricleocarpae</name>
    <dbReference type="NCBI Taxonomy" id="2591009"/>
    <lineage>
        <taxon>Bacteria</taxon>
        <taxon>Pseudomonadati</taxon>
        <taxon>Pseudomonadota</taxon>
        <taxon>Alphaproteobacteria</taxon>
        <taxon>Rhodospirillales</taxon>
        <taxon>Rhodospirillaceae</taxon>
        <taxon>Denitrobaculum</taxon>
    </lineage>
</organism>
<accession>A0A545T3U1</accession>
<feature type="domain" description="Formyl transferase C-terminal" evidence="2">
    <location>
        <begin position="199"/>
        <end position="276"/>
    </location>
</feature>
<dbReference type="PANTHER" id="PTHR11138:SF5">
    <property type="entry name" value="METHIONYL-TRNA FORMYLTRANSFERASE, MITOCHONDRIAL"/>
    <property type="match status" value="1"/>
</dbReference>
<gene>
    <name evidence="3" type="ORF">FKG95_26200</name>
</gene>
<evidence type="ECO:0000313" key="4">
    <source>
        <dbReference type="Proteomes" id="UP000315252"/>
    </source>
</evidence>
<dbReference type="OrthoDB" id="9802815at2"/>
<reference evidence="3 4" key="1">
    <citation type="submission" date="2019-06" db="EMBL/GenBank/DDBJ databases">
        <title>Whole genome sequence for Rhodospirillaceae sp. R148.</title>
        <authorList>
            <person name="Wang G."/>
        </authorList>
    </citation>
    <scope>NUCLEOTIDE SEQUENCE [LARGE SCALE GENOMIC DNA]</scope>
    <source>
        <strain evidence="3 4">R148</strain>
    </source>
</reference>
<dbReference type="Pfam" id="PF02911">
    <property type="entry name" value="Formyl_trans_C"/>
    <property type="match status" value="1"/>
</dbReference>